<keyword evidence="3" id="KW-1185">Reference proteome</keyword>
<evidence type="ECO:0000259" key="1">
    <source>
        <dbReference type="Pfam" id="PF20109"/>
    </source>
</evidence>
<feature type="domain" description="Transcriptional regulator-like" evidence="1">
    <location>
        <begin position="7"/>
        <end position="66"/>
    </location>
</feature>
<evidence type="ECO:0000313" key="2">
    <source>
        <dbReference type="EMBL" id="MCG7509069.1"/>
    </source>
</evidence>
<dbReference type="InterPro" id="IPR045465">
    <property type="entry name" value="Trans_reg_dom"/>
</dbReference>
<protein>
    <submittedName>
        <fullName evidence="2">DUF6499 domain-containing protein</fullName>
    </submittedName>
</protein>
<reference evidence="2 3" key="1">
    <citation type="submission" date="2022-02" db="EMBL/GenBank/DDBJ databases">
        <title>Draft genome sequence of Mezorhizobium retamae strain IRAMC:0171 isolated from Retama raetam nodules.</title>
        <authorList>
            <person name="Bengaied R."/>
            <person name="Sbissi I."/>
            <person name="Huber K."/>
            <person name="Ghodbane F."/>
            <person name="Nouioui I."/>
            <person name="Tarhouni M."/>
            <person name="Gtari M."/>
        </authorList>
    </citation>
    <scope>NUCLEOTIDE SEQUENCE [LARGE SCALE GENOMIC DNA]</scope>
    <source>
        <strain evidence="2 3">IRAMC:0171</strain>
    </source>
</reference>
<comment type="caution">
    <text evidence="2">The sequence shown here is derived from an EMBL/GenBank/DDBJ whole genome shotgun (WGS) entry which is preliminary data.</text>
</comment>
<evidence type="ECO:0000313" key="3">
    <source>
        <dbReference type="Proteomes" id="UP001201701"/>
    </source>
</evidence>
<dbReference type="Pfam" id="PF20109">
    <property type="entry name" value="Trans_reg_dom"/>
    <property type="match status" value="1"/>
</dbReference>
<sequence length="103" mass="11730">MKPDTSQWRDHSSYDFFDALSTEGLAWECLRRSADYQRQYRLLVAAGAETTALAPAAQQRWGLRFPGPPRFICISPERVLVAGRQPGRAYADRDPRFPVFQAV</sequence>
<gene>
    <name evidence="2" type="ORF">L4923_28950</name>
</gene>
<dbReference type="EMBL" id="JAKREW010000069">
    <property type="protein sequence ID" value="MCG7509069.1"/>
    <property type="molecule type" value="Genomic_DNA"/>
</dbReference>
<dbReference type="RefSeq" id="WP_239370566.1">
    <property type="nucleotide sequence ID" value="NZ_JAKREW010000069.1"/>
</dbReference>
<accession>A0ABS9QR80</accession>
<name>A0ABS9QR80_9HYPH</name>
<dbReference type="Proteomes" id="UP001201701">
    <property type="component" value="Unassembled WGS sequence"/>
</dbReference>
<organism evidence="2 3">
    <name type="scientific">Mesorhizobium retamae</name>
    <dbReference type="NCBI Taxonomy" id="2912854"/>
    <lineage>
        <taxon>Bacteria</taxon>
        <taxon>Pseudomonadati</taxon>
        <taxon>Pseudomonadota</taxon>
        <taxon>Alphaproteobacteria</taxon>
        <taxon>Hyphomicrobiales</taxon>
        <taxon>Phyllobacteriaceae</taxon>
        <taxon>Mesorhizobium</taxon>
    </lineage>
</organism>
<proteinExistence type="predicted"/>